<sequence length="108" mass="11756">MPMSNYTLTTGIYSSSTKISVHMMMMNRRPKTGSAVTHVPKSKQQKSKECHTISNHRGGAFLPCVSISTWGCSVVASGAEYGIRLDPVLNSELAGDSSYRSGCLQHLY</sequence>
<dbReference type="EMBL" id="CAMGYJ010000011">
    <property type="protein sequence ID" value="CAI0627780.1"/>
    <property type="molecule type" value="Genomic_DNA"/>
</dbReference>
<dbReference type="Proteomes" id="UP001154282">
    <property type="component" value="Unassembled WGS sequence"/>
</dbReference>
<organism evidence="1 2">
    <name type="scientific">Linum tenue</name>
    <dbReference type="NCBI Taxonomy" id="586396"/>
    <lineage>
        <taxon>Eukaryota</taxon>
        <taxon>Viridiplantae</taxon>
        <taxon>Streptophyta</taxon>
        <taxon>Embryophyta</taxon>
        <taxon>Tracheophyta</taxon>
        <taxon>Spermatophyta</taxon>
        <taxon>Magnoliopsida</taxon>
        <taxon>eudicotyledons</taxon>
        <taxon>Gunneridae</taxon>
        <taxon>Pentapetalae</taxon>
        <taxon>rosids</taxon>
        <taxon>fabids</taxon>
        <taxon>Malpighiales</taxon>
        <taxon>Linaceae</taxon>
        <taxon>Linum</taxon>
    </lineage>
</organism>
<comment type="caution">
    <text evidence="1">The sequence shown here is derived from an EMBL/GenBank/DDBJ whole genome shotgun (WGS) entry which is preliminary data.</text>
</comment>
<accession>A0AAV0S4I4</accession>
<reference evidence="1" key="1">
    <citation type="submission" date="2022-08" db="EMBL/GenBank/DDBJ databases">
        <authorList>
            <person name="Gutierrez-Valencia J."/>
        </authorList>
    </citation>
    <scope>NUCLEOTIDE SEQUENCE</scope>
</reference>
<keyword evidence="2" id="KW-1185">Reference proteome</keyword>
<gene>
    <name evidence="1" type="ORF">LITE_LOCUS51391</name>
</gene>
<dbReference type="AlphaFoldDB" id="A0AAV0S4I4"/>
<proteinExistence type="predicted"/>
<evidence type="ECO:0000313" key="2">
    <source>
        <dbReference type="Proteomes" id="UP001154282"/>
    </source>
</evidence>
<evidence type="ECO:0000313" key="1">
    <source>
        <dbReference type="EMBL" id="CAI0627780.1"/>
    </source>
</evidence>
<protein>
    <submittedName>
        <fullName evidence="1">Uncharacterized protein</fullName>
    </submittedName>
</protein>
<name>A0AAV0S4I4_9ROSI</name>